<feature type="domain" description="CobW/HypB/UreG nucleotide-binding" evidence="11">
    <location>
        <begin position="99"/>
        <end position="285"/>
    </location>
</feature>
<evidence type="ECO:0000256" key="9">
    <source>
        <dbReference type="SAM" id="Coils"/>
    </source>
</evidence>
<sequence length="358" mass="38244">MCVVCGCAETGATTAHDHSHDHDHDHDHGHAHAQQHTAATVTPDAKGDLHFGAGAARVSVPGMSQARAIKLETDILGENNRIARHNRQHFEGHGVTALNLVSSPGSGKTTLLCATIEALKARQPDLQVAVIEGDQQTSFDADRIRATGAPAVQINTGKGCHLDAPMVAQAFAQLHAHAHAQPDAAAHGHAHSHTHGHTHGDTPSLLFIENVGNLVCPAVWDLGEAAKVAILSVTEGEDKPLKYPDMFAASTLMVLNKMDLLAHVRFDVERCIALARRVNPAIQVIQLSATTGEGMDLWLDWLAAAMATKPTQQALQTQLQEAAVLQQRVAELEAEVARLRAQPEANPARNVFAHLHNA</sequence>
<dbReference type="GO" id="GO:0016151">
    <property type="term" value="F:nickel cation binding"/>
    <property type="evidence" value="ECO:0007669"/>
    <property type="project" value="InterPro"/>
</dbReference>
<dbReference type="OrthoDB" id="9802035at2"/>
<keyword evidence="5" id="KW-0378">Hydrolase</keyword>
<evidence type="ECO:0000256" key="6">
    <source>
        <dbReference type="ARBA" id="ARBA00022833"/>
    </source>
</evidence>
<evidence type="ECO:0000256" key="4">
    <source>
        <dbReference type="ARBA" id="ARBA00022741"/>
    </source>
</evidence>
<dbReference type="Gene3D" id="3.40.50.300">
    <property type="entry name" value="P-loop containing nucleotide triphosphate hydrolases"/>
    <property type="match status" value="1"/>
</dbReference>
<evidence type="ECO:0000256" key="5">
    <source>
        <dbReference type="ARBA" id="ARBA00022801"/>
    </source>
</evidence>
<dbReference type="AlphaFoldDB" id="A0A3E1R6B3"/>
<evidence type="ECO:0000256" key="8">
    <source>
        <dbReference type="ARBA" id="ARBA00035238"/>
    </source>
</evidence>
<keyword evidence="4" id="KW-0547">Nucleotide-binding</keyword>
<evidence type="ECO:0000313" key="13">
    <source>
        <dbReference type="Proteomes" id="UP000260665"/>
    </source>
</evidence>
<feature type="region of interest" description="Disordered" evidence="10">
    <location>
        <begin position="13"/>
        <end position="39"/>
    </location>
</feature>
<protein>
    <recommendedName>
        <fullName evidence="8">Hydrogenase maturation factor HypB</fullName>
    </recommendedName>
</protein>
<organism evidence="12 13">
    <name type="scientific">Rhodoferax lacus</name>
    <dbReference type="NCBI Taxonomy" id="2184758"/>
    <lineage>
        <taxon>Bacteria</taxon>
        <taxon>Pseudomonadati</taxon>
        <taxon>Pseudomonadota</taxon>
        <taxon>Betaproteobacteria</taxon>
        <taxon>Burkholderiales</taxon>
        <taxon>Comamonadaceae</taxon>
        <taxon>Rhodoferax</taxon>
    </lineage>
</organism>
<dbReference type="SUPFAM" id="SSF52540">
    <property type="entry name" value="P-loop containing nucleoside triphosphate hydrolases"/>
    <property type="match status" value="1"/>
</dbReference>
<proteinExistence type="inferred from homology"/>
<evidence type="ECO:0000256" key="2">
    <source>
        <dbReference type="ARBA" id="ARBA00022596"/>
    </source>
</evidence>
<keyword evidence="7" id="KW-0342">GTP-binding</keyword>
<dbReference type="PANTHER" id="PTHR30134:SF2">
    <property type="entry name" value="HYDROGENASE MATURATION FACTOR HYPB"/>
    <property type="match status" value="1"/>
</dbReference>
<dbReference type="InterPro" id="IPR004392">
    <property type="entry name" value="Hyd_mat_HypB"/>
</dbReference>
<feature type="region of interest" description="Disordered" evidence="10">
    <location>
        <begin position="178"/>
        <end position="199"/>
    </location>
</feature>
<reference evidence="12 13" key="1">
    <citation type="submission" date="2018-05" db="EMBL/GenBank/DDBJ databases">
        <title>Rhodoferax soyangensis sp.nov., isolated from an oligotrophic freshwater lake.</title>
        <authorList>
            <person name="Park M."/>
        </authorList>
    </citation>
    <scope>NUCLEOTIDE SEQUENCE [LARGE SCALE GENOMIC DNA]</scope>
    <source>
        <strain evidence="12 13">IMCC26218</strain>
    </source>
</reference>
<comment type="caution">
    <text evidence="12">The sequence shown here is derived from an EMBL/GenBank/DDBJ whole genome shotgun (WGS) entry which is preliminary data.</text>
</comment>
<dbReference type="InterPro" id="IPR003495">
    <property type="entry name" value="CobW/HypB/UreG_nucleotide-bd"/>
</dbReference>
<keyword evidence="9" id="KW-0175">Coiled coil</keyword>
<evidence type="ECO:0000256" key="7">
    <source>
        <dbReference type="ARBA" id="ARBA00023134"/>
    </source>
</evidence>
<dbReference type="RefSeq" id="WP_117180168.1">
    <property type="nucleotide sequence ID" value="NZ_QFZK01000027.1"/>
</dbReference>
<dbReference type="Pfam" id="PF02492">
    <property type="entry name" value="cobW"/>
    <property type="match status" value="1"/>
</dbReference>
<dbReference type="GO" id="GO:0003924">
    <property type="term" value="F:GTPase activity"/>
    <property type="evidence" value="ECO:0007669"/>
    <property type="project" value="InterPro"/>
</dbReference>
<evidence type="ECO:0000256" key="1">
    <source>
        <dbReference type="ARBA" id="ARBA00006211"/>
    </source>
</evidence>
<dbReference type="InterPro" id="IPR027417">
    <property type="entry name" value="P-loop_NTPase"/>
</dbReference>
<accession>A0A3E1R6B3</accession>
<feature type="compositionally biased region" description="Low complexity" evidence="10">
    <location>
        <begin position="178"/>
        <end position="187"/>
    </location>
</feature>
<dbReference type="GO" id="GO:0005525">
    <property type="term" value="F:GTP binding"/>
    <property type="evidence" value="ECO:0007669"/>
    <property type="project" value="UniProtKB-KW"/>
</dbReference>
<feature type="compositionally biased region" description="Basic and acidic residues" evidence="10">
    <location>
        <begin position="15"/>
        <end position="30"/>
    </location>
</feature>
<keyword evidence="2" id="KW-0533">Nickel</keyword>
<gene>
    <name evidence="12" type="primary">hypB</name>
    <name evidence="12" type="ORF">DIC66_21130</name>
</gene>
<dbReference type="EMBL" id="QFZK01000027">
    <property type="protein sequence ID" value="RFO94906.1"/>
    <property type="molecule type" value="Genomic_DNA"/>
</dbReference>
<evidence type="ECO:0000256" key="3">
    <source>
        <dbReference type="ARBA" id="ARBA00022723"/>
    </source>
</evidence>
<evidence type="ECO:0000256" key="10">
    <source>
        <dbReference type="SAM" id="MobiDB-lite"/>
    </source>
</evidence>
<dbReference type="Proteomes" id="UP000260665">
    <property type="component" value="Unassembled WGS sequence"/>
</dbReference>
<dbReference type="PANTHER" id="PTHR30134">
    <property type="entry name" value="HYDROGENASE PROTEIN ASSEMBLY PROTEIN, NICKEL CHAPERONE"/>
    <property type="match status" value="1"/>
</dbReference>
<dbReference type="NCBIfam" id="TIGR00073">
    <property type="entry name" value="hypB"/>
    <property type="match status" value="1"/>
</dbReference>
<keyword evidence="3" id="KW-0479">Metal-binding</keyword>
<name>A0A3E1R6B3_9BURK</name>
<evidence type="ECO:0000313" key="12">
    <source>
        <dbReference type="EMBL" id="RFO94906.1"/>
    </source>
</evidence>
<keyword evidence="13" id="KW-1185">Reference proteome</keyword>
<dbReference type="GO" id="GO:0008270">
    <property type="term" value="F:zinc ion binding"/>
    <property type="evidence" value="ECO:0007669"/>
    <property type="project" value="TreeGrafter"/>
</dbReference>
<keyword evidence="6" id="KW-0862">Zinc</keyword>
<feature type="coiled-coil region" evidence="9">
    <location>
        <begin position="315"/>
        <end position="342"/>
    </location>
</feature>
<feature type="compositionally biased region" description="Basic residues" evidence="10">
    <location>
        <begin position="188"/>
        <end position="197"/>
    </location>
</feature>
<evidence type="ECO:0000259" key="11">
    <source>
        <dbReference type="Pfam" id="PF02492"/>
    </source>
</evidence>
<dbReference type="GO" id="GO:0051604">
    <property type="term" value="P:protein maturation"/>
    <property type="evidence" value="ECO:0007669"/>
    <property type="project" value="InterPro"/>
</dbReference>
<dbReference type="CDD" id="cd05390">
    <property type="entry name" value="HypB"/>
    <property type="match status" value="1"/>
</dbReference>
<comment type="similarity">
    <text evidence="1">Belongs to the SIMIBI class G3E GTPase family. HypB/HupM subfamily.</text>
</comment>